<proteinExistence type="predicted"/>
<protein>
    <submittedName>
        <fullName evidence="2">Uncharacterized protein</fullName>
    </submittedName>
</protein>
<dbReference type="EMBL" id="AP027452">
    <property type="protein sequence ID" value="BDY31392.1"/>
    <property type="molecule type" value="Genomic_DNA"/>
</dbReference>
<evidence type="ECO:0000313" key="2">
    <source>
        <dbReference type="EMBL" id="BDY31392.1"/>
    </source>
</evidence>
<name>A0AAI8XQV1_MYCME</name>
<evidence type="ECO:0000256" key="1">
    <source>
        <dbReference type="SAM" id="MobiDB-lite"/>
    </source>
</evidence>
<gene>
    <name evidence="2" type="ORF">hbim_05344</name>
</gene>
<accession>A0AAI8XQV1</accession>
<dbReference type="AlphaFoldDB" id="A0AAI8XQV1"/>
<feature type="compositionally biased region" description="Basic and acidic residues" evidence="1">
    <location>
        <begin position="174"/>
        <end position="192"/>
    </location>
</feature>
<feature type="region of interest" description="Disordered" evidence="1">
    <location>
        <begin position="173"/>
        <end position="207"/>
    </location>
</feature>
<dbReference type="RefSeq" id="WP_286211756.1">
    <property type="nucleotide sequence ID" value="NZ_AP027452.1"/>
</dbReference>
<reference evidence="2" key="1">
    <citation type="submission" date="2023-03" db="EMBL/GenBank/DDBJ databases">
        <title>Draft genome sequence of a Mycolicibacterium mageritense strain H4_3_1 isolated from a hybrid biological-inorganic system reactor.</title>
        <authorList>
            <person name="Feng X."/>
            <person name="Kazama D."/>
            <person name="Sato K."/>
            <person name="Kobayashi H."/>
        </authorList>
    </citation>
    <scope>NUCLEOTIDE SEQUENCE</scope>
    <source>
        <strain evidence="2">H4_3_1</strain>
    </source>
</reference>
<organism evidence="2 3">
    <name type="scientific">Mycolicibacterium mageritense</name>
    <name type="common">Mycobacterium mageritense</name>
    <dbReference type="NCBI Taxonomy" id="53462"/>
    <lineage>
        <taxon>Bacteria</taxon>
        <taxon>Bacillati</taxon>
        <taxon>Actinomycetota</taxon>
        <taxon>Actinomycetes</taxon>
        <taxon>Mycobacteriales</taxon>
        <taxon>Mycobacteriaceae</taxon>
        <taxon>Mycolicibacterium</taxon>
    </lineage>
</organism>
<sequence>MPRIRNIKPRFWDSPDTAKADLAPRLLFMALWNWADDSGRGTANLKELEAFAFPHDTVSELPRRSRRNSAGGGRNSAAAWPSFGHILAEVQECYGVVFYRVGSRNYFVIPSFKDHQSKHFKPDSALPAPEEGEIWDLTSEFADTDAADNTPPDEQAAEIRQLGAEVCRLAAAHRPLDGDKDGDRDGDVKDLSDPGGSNDPSPVDLDVTEADYPETFSSIYPSAFEEWWQHYPRKDSKKDALGAWRAACKRASKDDLINGAIRYANDPNRQPKYTKLPARWLRGDCWLSDQLPGDNNGRTVNWEAL</sequence>
<evidence type="ECO:0000313" key="3">
    <source>
        <dbReference type="Proteomes" id="UP001241092"/>
    </source>
</evidence>
<dbReference type="Proteomes" id="UP001241092">
    <property type="component" value="Chromosome"/>
</dbReference>